<keyword evidence="1" id="KW-0805">Transcription regulation</keyword>
<evidence type="ECO:0000256" key="1">
    <source>
        <dbReference type="ARBA" id="ARBA00023015"/>
    </source>
</evidence>
<dbReference type="InterPro" id="IPR020449">
    <property type="entry name" value="Tscrpt_reg_AraC-type_HTH"/>
</dbReference>
<reference evidence="5 6" key="1">
    <citation type="submission" date="2014-12" db="EMBL/GenBank/DDBJ databases">
        <title>Denitrispirillum autotrophicum gen. nov., sp. nov., Denitrifying, Facultatively Autotrophic Bacteria Isolated from Rice Paddy Soil.</title>
        <authorList>
            <person name="Ishii S."/>
            <person name="Ashida N."/>
            <person name="Ohno H."/>
            <person name="Otsuka S."/>
            <person name="Yokota A."/>
            <person name="Senoo K."/>
        </authorList>
    </citation>
    <scope>NUCLEOTIDE SEQUENCE [LARGE SCALE GENOMIC DNA]</scope>
    <source>
        <strain evidence="5 6">TSA66</strain>
    </source>
</reference>
<dbReference type="PRINTS" id="PR00032">
    <property type="entry name" value="HTHARAC"/>
</dbReference>
<dbReference type="PROSITE" id="PS01124">
    <property type="entry name" value="HTH_ARAC_FAMILY_2"/>
    <property type="match status" value="1"/>
</dbReference>
<evidence type="ECO:0000256" key="2">
    <source>
        <dbReference type="ARBA" id="ARBA00023125"/>
    </source>
</evidence>
<evidence type="ECO:0000313" key="5">
    <source>
        <dbReference type="EMBL" id="KIF83626.1"/>
    </source>
</evidence>
<dbReference type="SUPFAM" id="SSF46689">
    <property type="entry name" value="Homeodomain-like"/>
    <property type="match status" value="1"/>
</dbReference>
<dbReference type="SMART" id="SM00342">
    <property type="entry name" value="HTH_ARAC"/>
    <property type="match status" value="1"/>
</dbReference>
<gene>
    <name evidence="5" type="ORF">TSA66_10010</name>
</gene>
<accession>A0A0C2BZZ9</accession>
<dbReference type="AlphaFoldDB" id="A0A0C2BZZ9"/>
<dbReference type="STRING" id="709839.TSA66_10010"/>
<evidence type="ECO:0000259" key="4">
    <source>
        <dbReference type="PROSITE" id="PS01124"/>
    </source>
</evidence>
<feature type="domain" description="HTH araC/xylS-type" evidence="4">
    <location>
        <begin position="241"/>
        <end position="343"/>
    </location>
</feature>
<dbReference type="GO" id="GO:0000976">
    <property type="term" value="F:transcription cis-regulatory region binding"/>
    <property type="evidence" value="ECO:0007669"/>
    <property type="project" value="TreeGrafter"/>
</dbReference>
<keyword evidence="6" id="KW-1185">Reference proteome</keyword>
<protein>
    <submittedName>
        <fullName evidence="5">AraC family transcriptional regulator</fullName>
    </submittedName>
</protein>
<proteinExistence type="predicted"/>
<evidence type="ECO:0000256" key="3">
    <source>
        <dbReference type="ARBA" id="ARBA00023163"/>
    </source>
</evidence>
<dbReference type="PANTHER" id="PTHR47894:SF1">
    <property type="entry name" value="HTH-TYPE TRANSCRIPTIONAL REGULATOR VQSM"/>
    <property type="match status" value="1"/>
</dbReference>
<dbReference type="InterPro" id="IPR032687">
    <property type="entry name" value="AraC-type_N"/>
</dbReference>
<dbReference type="Proteomes" id="UP000031572">
    <property type="component" value="Unassembled WGS sequence"/>
</dbReference>
<organism evidence="5 6">
    <name type="scientific">Noviherbaspirillum autotrophicum</name>
    <dbReference type="NCBI Taxonomy" id="709839"/>
    <lineage>
        <taxon>Bacteria</taxon>
        <taxon>Pseudomonadati</taxon>
        <taxon>Pseudomonadota</taxon>
        <taxon>Betaproteobacteria</taxon>
        <taxon>Burkholderiales</taxon>
        <taxon>Oxalobacteraceae</taxon>
        <taxon>Noviherbaspirillum</taxon>
    </lineage>
</organism>
<dbReference type="Pfam" id="PF12833">
    <property type="entry name" value="HTH_18"/>
    <property type="match status" value="1"/>
</dbReference>
<keyword evidence="3" id="KW-0804">Transcription</keyword>
<dbReference type="GO" id="GO:0005829">
    <property type="term" value="C:cytosol"/>
    <property type="evidence" value="ECO:0007669"/>
    <property type="project" value="TreeGrafter"/>
</dbReference>
<dbReference type="EMBL" id="JWJG01000028">
    <property type="protein sequence ID" value="KIF83626.1"/>
    <property type="molecule type" value="Genomic_DNA"/>
</dbReference>
<comment type="caution">
    <text evidence="5">The sequence shown here is derived from an EMBL/GenBank/DDBJ whole genome shotgun (WGS) entry which is preliminary data.</text>
</comment>
<dbReference type="InterPro" id="IPR009057">
    <property type="entry name" value="Homeodomain-like_sf"/>
</dbReference>
<dbReference type="InterPro" id="IPR018060">
    <property type="entry name" value="HTH_AraC"/>
</dbReference>
<name>A0A0C2BZZ9_9BURK</name>
<dbReference type="GO" id="GO:0003700">
    <property type="term" value="F:DNA-binding transcription factor activity"/>
    <property type="evidence" value="ECO:0007669"/>
    <property type="project" value="InterPro"/>
</dbReference>
<sequence>MSRRVEKGTIAISFVFEALEVMRRRGLDCEHLLVRAGISPELLNLPHARVSANHYGKLWHLIADTLDDEFFGMDSHGMKKGSFTLLCHSVIHADTLGRALHRALRFLRVVLDDIGAELVRDGELARITVMERMTDHTSAQVLPPQRAFAYGTFLLIVHGLACWLVGRRIPLLSADFRCAEPSFSGEWRVLFLPQLQFNQPHTEISFSAKYLDMGTIQTERTMKQFLRNAPANFLVKYKNSASLTAQIRRRLREVPPMAWPDCETLARQFHTSQSTFRRRLDKEGQSYRAILDDLRRDLAISLLSNSDKPIADIAAELGFTEASTFYRAFRKWTGARPSEYRFSGIAPPH</sequence>
<dbReference type="Gene3D" id="1.10.10.60">
    <property type="entry name" value="Homeodomain-like"/>
    <property type="match status" value="1"/>
</dbReference>
<evidence type="ECO:0000313" key="6">
    <source>
        <dbReference type="Proteomes" id="UP000031572"/>
    </source>
</evidence>
<keyword evidence="2" id="KW-0238">DNA-binding</keyword>
<dbReference type="PANTHER" id="PTHR47894">
    <property type="entry name" value="HTH-TYPE TRANSCRIPTIONAL REGULATOR GADX"/>
    <property type="match status" value="1"/>
</dbReference>
<dbReference type="Pfam" id="PF12625">
    <property type="entry name" value="Arabinose_bd"/>
    <property type="match status" value="1"/>
</dbReference>